<gene>
    <name evidence="2" type="ORF">BDP55DRAFT_688312</name>
</gene>
<reference evidence="2" key="1">
    <citation type="submission" date="2021-06" db="EMBL/GenBank/DDBJ databases">
        <title>Comparative genomics, transcriptomics and evolutionary studies reveal genomic signatures of adaptation to plant cell wall in hemibiotrophic fungi.</title>
        <authorList>
            <consortium name="DOE Joint Genome Institute"/>
            <person name="Baroncelli R."/>
            <person name="Diaz J.F."/>
            <person name="Benocci T."/>
            <person name="Peng M."/>
            <person name="Battaglia E."/>
            <person name="Haridas S."/>
            <person name="Andreopoulos W."/>
            <person name="Labutti K."/>
            <person name="Pangilinan J."/>
            <person name="Floch G.L."/>
            <person name="Makela M.R."/>
            <person name="Henrissat B."/>
            <person name="Grigoriev I.V."/>
            <person name="Crouch J.A."/>
            <person name="De Vries R.P."/>
            <person name="Sukno S.A."/>
            <person name="Thon M.R."/>
        </authorList>
    </citation>
    <scope>NUCLEOTIDE SEQUENCE</scope>
    <source>
        <strain evidence="2">CBS 193.32</strain>
    </source>
</reference>
<dbReference type="GeneID" id="85461153"/>
<dbReference type="RefSeq" id="XP_060421432.1">
    <property type="nucleotide sequence ID" value="XM_060576627.1"/>
</dbReference>
<sequence length="234" mass="26091">MLDLARTTHSASTSLSYYLHQFFSMAEVARKVSSQDSQESVSSARRQMDKDWPLQELAKACEISSSFGSSTGFQQSDSQESFSDPPLGHQRPLYQRGDEDEPSQPSYTKLREKPRDDLQNEEDASICDDSDKENTPPKAGYKSATFHDKLRGTSKCETGDNSVGRCVTMSVTLSTPRITFNVDLKVLVELRKDNRQGRGSKRDSRSGRVSKRRTRASRTYTGGRGDKSDSSGHS</sequence>
<feature type="compositionally biased region" description="Basic and acidic residues" evidence="1">
    <location>
        <begin position="109"/>
        <end position="118"/>
    </location>
</feature>
<feature type="compositionally biased region" description="Low complexity" evidence="1">
    <location>
        <begin position="68"/>
        <end position="84"/>
    </location>
</feature>
<evidence type="ECO:0000256" key="1">
    <source>
        <dbReference type="SAM" id="MobiDB-lite"/>
    </source>
</evidence>
<dbReference type="EMBL" id="JAHMHR010000133">
    <property type="protein sequence ID" value="KAK1656668.1"/>
    <property type="molecule type" value="Genomic_DNA"/>
</dbReference>
<evidence type="ECO:0000313" key="3">
    <source>
        <dbReference type="Proteomes" id="UP001224890"/>
    </source>
</evidence>
<accession>A0AAJ0A551</accession>
<keyword evidence="3" id="KW-1185">Reference proteome</keyword>
<organism evidence="2 3">
    <name type="scientific">Colletotrichum godetiae</name>
    <dbReference type="NCBI Taxonomy" id="1209918"/>
    <lineage>
        <taxon>Eukaryota</taxon>
        <taxon>Fungi</taxon>
        <taxon>Dikarya</taxon>
        <taxon>Ascomycota</taxon>
        <taxon>Pezizomycotina</taxon>
        <taxon>Sordariomycetes</taxon>
        <taxon>Hypocreomycetidae</taxon>
        <taxon>Glomerellales</taxon>
        <taxon>Glomerellaceae</taxon>
        <taxon>Colletotrichum</taxon>
        <taxon>Colletotrichum acutatum species complex</taxon>
    </lineage>
</organism>
<feature type="compositionally biased region" description="Basic and acidic residues" evidence="1">
    <location>
        <begin position="192"/>
        <end position="206"/>
    </location>
</feature>
<feature type="compositionally biased region" description="Acidic residues" evidence="1">
    <location>
        <begin position="119"/>
        <end position="131"/>
    </location>
</feature>
<dbReference type="Proteomes" id="UP001224890">
    <property type="component" value="Unassembled WGS sequence"/>
</dbReference>
<feature type="compositionally biased region" description="Basic and acidic residues" evidence="1">
    <location>
        <begin position="224"/>
        <end position="234"/>
    </location>
</feature>
<feature type="region of interest" description="Disordered" evidence="1">
    <location>
        <begin position="192"/>
        <end position="234"/>
    </location>
</feature>
<dbReference type="AlphaFoldDB" id="A0AAJ0A551"/>
<proteinExistence type="predicted"/>
<protein>
    <submittedName>
        <fullName evidence="2">Uncharacterized protein</fullName>
    </submittedName>
</protein>
<feature type="region of interest" description="Disordered" evidence="1">
    <location>
        <begin position="68"/>
        <end position="146"/>
    </location>
</feature>
<comment type="caution">
    <text evidence="2">The sequence shown here is derived from an EMBL/GenBank/DDBJ whole genome shotgun (WGS) entry which is preliminary data.</text>
</comment>
<evidence type="ECO:0000313" key="2">
    <source>
        <dbReference type="EMBL" id="KAK1656668.1"/>
    </source>
</evidence>
<name>A0AAJ0A551_9PEZI</name>